<proteinExistence type="predicted"/>
<evidence type="ECO:0000313" key="1">
    <source>
        <dbReference type="EMBL" id="RRT59794.1"/>
    </source>
</evidence>
<gene>
    <name evidence="1" type="ORF">B296_00045535</name>
</gene>
<dbReference type="EMBL" id="AMZH03008065">
    <property type="protein sequence ID" value="RRT59794.1"/>
    <property type="molecule type" value="Genomic_DNA"/>
</dbReference>
<reference evidence="1 2" key="1">
    <citation type="journal article" date="2014" name="Agronomy (Basel)">
        <title>A Draft Genome Sequence for Ensete ventricosum, the Drought-Tolerant Tree Against Hunger.</title>
        <authorList>
            <person name="Harrison J."/>
            <person name="Moore K.A."/>
            <person name="Paszkiewicz K."/>
            <person name="Jones T."/>
            <person name="Grant M."/>
            <person name="Ambacheew D."/>
            <person name="Muzemil S."/>
            <person name="Studholme D.J."/>
        </authorList>
    </citation>
    <scope>NUCLEOTIDE SEQUENCE [LARGE SCALE GENOMIC DNA]</scope>
</reference>
<evidence type="ECO:0000313" key="2">
    <source>
        <dbReference type="Proteomes" id="UP000287651"/>
    </source>
</evidence>
<comment type="caution">
    <text evidence="1">The sequence shown here is derived from an EMBL/GenBank/DDBJ whole genome shotgun (WGS) entry which is preliminary data.</text>
</comment>
<accession>A0A426Z731</accession>
<organism evidence="1 2">
    <name type="scientific">Ensete ventricosum</name>
    <name type="common">Abyssinian banana</name>
    <name type="synonym">Musa ensete</name>
    <dbReference type="NCBI Taxonomy" id="4639"/>
    <lineage>
        <taxon>Eukaryota</taxon>
        <taxon>Viridiplantae</taxon>
        <taxon>Streptophyta</taxon>
        <taxon>Embryophyta</taxon>
        <taxon>Tracheophyta</taxon>
        <taxon>Spermatophyta</taxon>
        <taxon>Magnoliopsida</taxon>
        <taxon>Liliopsida</taxon>
        <taxon>Zingiberales</taxon>
        <taxon>Musaceae</taxon>
        <taxon>Ensete</taxon>
    </lineage>
</organism>
<sequence length="127" mass="13466">MAGGSAIHSLPPPMTHRFHAVPSLPLAGCFDLGSFSPYLEHTPSTFTPTPRLLPSLPLPDNAALGTFLTLASPSLPVSSARPFGSVPTKKDASFGGAVGPWIRWETSRPERLSTVAKSKTRRSFGVL</sequence>
<protein>
    <submittedName>
        <fullName evidence="1">Uncharacterized protein</fullName>
    </submittedName>
</protein>
<dbReference type="Proteomes" id="UP000287651">
    <property type="component" value="Unassembled WGS sequence"/>
</dbReference>
<dbReference type="AlphaFoldDB" id="A0A426Z731"/>
<name>A0A426Z731_ENSVE</name>